<feature type="domain" description="N-acetyltransferase" evidence="1">
    <location>
        <begin position="182"/>
        <end position="236"/>
    </location>
</feature>
<dbReference type="InterPro" id="IPR016181">
    <property type="entry name" value="Acyl_CoA_acyltransferase"/>
</dbReference>
<accession>A0A9K3GK81</accession>
<comment type="caution">
    <text evidence="2">The sequence shown here is derived from an EMBL/GenBank/DDBJ whole genome shotgun (WGS) entry which is preliminary data.</text>
</comment>
<dbReference type="GO" id="GO:0016747">
    <property type="term" value="F:acyltransferase activity, transferring groups other than amino-acyl groups"/>
    <property type="evidence" value="ECO:0007669"/>
    <property type="project" value="InterPro"/>
</dbReference>
<dbReference type="CDD" id="cd04301">
    <property type="entry name" value="NAT_SF"/>
    <property type="match status" value="1"/>
</dbReference>
<dbReference type="Proteomes" id="UP000265618">
    <property type="component" value="Unassembled WGS sequence"/>
</dbReference>
<dbReference type="AlphaFoldDB" id="A0A9K3GK81"/>
<evidence type="ECO:0000313" key="3">
    <source>
        <dbReference type="Proteomes" id="UP000265618"/>
    </source>
</evidence>
<dbReference type="Pfam" id="PF00583">
    <property type="entry name" value="Acetyltransf_1"/>
    <property type="match status" value="1"/>
</dbReference>
<evidence type="ECO:0000313" key="2">
    <source>
        <dbReference type="EMBL" id="GIQ85932.1"/>
    </source>
</evidence>
<dbReference type="Gene3D" id="3.40.630.30">
    <property type="match status" value="1"/>
</dbReference>
<dbReference type="EMBL" id="BDIP01002217">
    <property type="protein sequence ID" value="GIQ85932.1"/>
    <property type="molecule type" value="Genomic_DNA"/>
</dbReference>
<protein>
    <recommendedName>
        <fullName evidence="1">N-acetyltransferase domain-containing protein</fullName>
    </recommendedName>
</protein>
<evidence type="ECO:0000259" key="1">
    <source>
        <dbReference type="Pfam" id="PF00583"/>
    </source>
</evidence>
<dbReference type="SUPFAM" id="SSF55729">
    <property type="entry name" value="Acyl-CoA N-acyltransferases (Nat)"/>
    <property type="match status" value="1"/>
</dbReference>
<keyword evidence="3" id="KW-1185">Reference proteome</keyword>
<proteinExistence type="predicted"/>
<name>A0A9K3GK81_9EUKA</name>
<sequence length="297" mass="33008">MGFVPYGNELLVQWPVHMPTTLPEGEREWVEPPTQTDLDTLLAETPFAPVADRSGRLNRVFLPDHAHYVDAAASFVAHNFEDDPVMSLIQSEQVKRVAMLQTFAAEAAKGAVRYGGLYTLIPEGNLATQPSAALVGAPPGYAKPVMAVARGRLVREVIRAPEMLRSLGLMEKFEALHGKYTTDNHFYVYMICASPQLRGQGIGSILMNKIKPLCDLPQHSTEIYLENSKEKNLGFYHGKHMLQVYARPIIEAKSGNIAPVPLYIMKRLPNADPEGVPLVFEERALEEVSTTYTLNHK</sequence>
<dbReference type="InterPro" id="IPR000182">
    <property type="entry name" value="GNAT_dom"/>
</dbReference>
<gene>
    <name evidence="2" type="ORF">KIPB_007687</name>
</gene>
<reference evidence="2 3" key="1">
    <citation type="journal article" date="2018" name="PLoS ONE">
        <title>The draft genome of Kipferlia bialata reveals reductive genome evolution in fornicate parasites.</title>
        <authorList>
            <person name="Tanifuji G."/>
            <person name="Takabayashi S."/>
            <person name="Kume K."/>
            <person name="Takagi M."/>
            <person name="Nakayama T."/>
            <person name="Kamikawa R."/>
            <person name="Inagaki Y."/>
            <person name="Hashimoto T."/>
        </authorList>
    </citation>
    <scope>NUCLEOTIDE SEQUENCE [LARGE SCALE GENOMIC DNA]</scope>
    <source>
        <strain evidence="2">NY0173</strain>
    </source>
</reference>
<organism evidence="2 3">
    <name type="scientific">Kipferlia bialata</name>
    <dbReference type="NCBI Taxonomy" id="797122"/>
    <lineage>
        <taxon>Eukaryota</taxon>
        <taxon>Metamonada</taxon>
        <taxon>Carpediemonas-like organisms</taxon>
        <taxon>Kipferlia</taxon>
    </lineage>
</organism>